<feature type="domain" description="GST C-terminal" evidence="3">
    <location>
        <begin position="96"/>
        <end position="225"/>
    </location>
</feature>
<protein>
    <recommendedName>
        <fullName evidence="6">Glutathione S-transferase</fullName>
    </recommendedName>
</protein>
<dbReference type="SFLD" id="SFLDS00019">
    <property type="entry name" value="Glutathione_Transferase_(cytos"/>
    <property type="match status" value="1"/>
</dbReference>
<comment type="caution">
    <text evidence="4">The sequence shown here is derived from an EMBL/GenBank/DDBJ whole genome shotgun (WGS) entry which is preliminary data.</text>
</comment>
<accession>A0AAV9MYB3</accession>
<dbReference type="InterPro" id="IPR010987">
    <property type="entry name" value="Glutathione-S-Trfase_C-like"/>
</dbReference>
<reference evidence="4 5" key="1">
    <citation type="submission" date="2023-08" db="EMBL/GenBank/DDBJ databases">
        <title>Black Yeasts Isolated from many extreme environments.</title>
        <authorList>
            <person name="Coleine C."/>
            <person name="Stajich J.E."/>
            <person name="Selbmann L."/>
        </authorList>
    </citation>
    <scope>NUCLEOTIDE SEQUENCE [LARGE SCALE GENOMIC DNA]</scope>
    <source>
        <strain evidence="4 5">CCFEE 5792</strain>
    </source>
</reference>
<gene>
    <name evidence="4" type="ORF">LTR84_007458</name>
</gene>
<dbReference type="InterPro" id="IPR036282">
    <property type="entry name" value="Glutathione-S-Trfase_C_sf"/>
</dbReference>
<dbReference type="PANTHER" id="PTHR44051:SF14">
    <property type="entry name" value="GLUTATHIONE S-TRANSFERASE II"/>
    <property type="match status" value="1"/>
</dbReference>
<dbReference type="GeneID" id="89975624"/>
<dbReference type="EMBL" id="JAVRRD010000029">
    <property type="protein sequence ID" value="KAK5046697.1"/>
    <property type="molecule type" value="Genomic_DNA"/>
</dbReference>
<evidence type="ECO:0000313" key="4">
    <source>
        <dbReference type="EMBL" id="KAK5046697.1"/>
    </source>
</evidence>
<evidence type="ECO:0000313" key="5">
    <source>
        <dbReference type="Proteomes" id="UP001358417"/>
    </source>
</evidence>
<name>A0AAV9MYB3_9EURO</name>
<dbReference type="RefSeq" id="XP_064702280.1">
    <property type="nucleotide sequence ID" value="XM_064851011.1"/>
</dbReference>
<dbReference type="InterPro" id="IPR036249">
    <property type="entry name" value="Thioredoxin-like_sf"/>
</dbReference>
<dbReference type="InterPro" id="IPR040079">
    <property type="entry name" value="Glutathione_S-Trfase"/>
</dbReference>
<dbReference type="PROSITE" id="PS50404">
    <property type="entry name" value="GST_NTER"/>
    <property type="match status" value="1"/>
</dbReference>
<dbReference type="InterPro" id="IPR004045">
    <property type="entry name" value="Glutathione_S-Trfase_N"/>
</dbReference>
<evidence type="ECO:0000259" key="2">
    <source>
        <dbReference type="PROSITE" id="PS50404"/>
    </source>
</evidence>
<evidence type="ECO:0000256" key="1">
    <source>
        <dbReference type="ARBA" id="ARBA00007409"/>
    </source>
</evidence>
<dbReference type="PANTHER" id="PTHR44051">
    <property type="entry name" value="GLUTATHIONE S-TRANSFERASE-RELATED"/>
    <property type="match status" value="1"/>
</dbReference>
<feature type="domain" description="GST N-terminal" evidence="2">
    <location>
        <begin position="2"/>
        <end position="88"/>
    </location>
</feature>
<dbReference type="Proteomes" id="UP001358417">
    <property type="component" value="Unassembled WGS sequence"/>
</dbReference>
<comment type="similarity">
    <text evidence="1">Belongs to the GST superfamily.</text>
</comment>
<organism evidence="4 5">
    <name type="scientific">Exophiala bonariae</name>
    <dbReference type="NCBI Taxonomy" id="1690606"/>
    <lineage>
        <taxon>Eukaryota</taxon>
        <taxon>Fungi</taxon>
        <taxon>Dikarya</taxon>
        <taxon>Ascomycota</taxon>
        <taxon>Pezizomycotina</taxon>
        <taxon>Eurotiomycetes</taxon>
        <taxon>Chaetothyriomycetidae</taxon>
        <taxon>Chaetothyriales</taxon>
        <taxon>Herpotrichiellaceae</taxon>
        <taxon>Exophiala</taxon>
    </lineage>
</organism>
<proteinExistence type="inferred from homology"/>
<keyword evidence="5" id="KW-1185">Reference proteome</keyword>
<dbReference type="SUPFAM" id="SSF47616">
    <property type="entry name" value="GST C-terminal domain-like"/>
    <property type="match status" value="1"/>
</dbReference>
<dbReference type="SFLD" id="SFLDG00358">
    <property type="entry name" value="Main_(cytGST)"/>
    <property type="match status" value="1"/>
</dbReference>
<sequence>MKPLLLHGHATSPNPLKIAIACQYLQLLYEIKIWDFGPDPLRGVKGEEFAKISPNGRVPALDDPNTGVVVWESGAIMNYLKRQYDKDNILGPNGPTPQDQADLDQWEYLLLTTLAPMTGQNVWFRYYNTEKNEDAIKRYTKQVYRCYDVLEAQLKRSGGLSILPGGITSVDCHYEPWIRPAKYAGLTGENYPQLEKWLEFMAEQQPVIDAYQSIKDATALQDPEAAARGLQPDLNLIHEAQADAAKG</sequence>
<evidence type="ECO:0008006" key="6">
    <source>
        <dbReference type="Google" id="ProtNLM"/>
    </source>
</evidence>
<evidence type="ECO:0000259" key="3">
    <source>
        <dbReference type="PROSITE" id="PS50405"/>
    </source>
</evidence>
<dbReference type="AlphaFoldDB" id="A0AAV9MYB3"/>
<dbReference type="SUPFAM" id="SSF52833">
    <property type="entry name" value="Thioredoxin-like"/>
    <property type="match status" value="1"/>
</dbReference>
<dbReference type="Gene3D" id="1.20.1050.130">
    <property type="match status" value="1"/>
</dbReference>
<dbReference type="PROSITE" id="PS50405">
    <property type="entry name" value="GST_CTER"/>
    <property type="match status" value="1"/>
</dbReference>
<dbReference type="Pfam" id="PF13409">
    <property type="entry name" value="GST_N_2"/>
    <property type="match status" value="1"/>
</dbReference>